<sequence>MSTQARFFETTDWPLQPSPRPDSIASSFGPPSDTASVHFSNFPLPPTPVTSRPPSDRLSSVTTEHTIHVPLLKPVTISFTKGSKSFKLKYSDIEFDKDVTGSLKRISLSEPTGMQSTLIHAFPGTRIPIPHLEQPVTSTQVHIPRVSFLEEQTVQTASTLFQAQPQYSFESWEDCVKFQEGLLGQTVVFTAGIAEAKSKGRGEECISQNLRILRAKNGRQVILFFTNSQRKEKKKYITIPLDCIDHIEQSKKSGRPLALTLRPNFELLSQLRTLHILFLDENDQKRFFGLLCHGVGYQG</sequence>
<reference evidence="2 3" key="1">
    <citation type="submission" date="2015-01" db="EMBL/GenBank/DDBJ databases">
        <title>The Genome Sequence of Exophiala sideris CBS121828.</title>
        <authorList>
            <consortium name="The Broad Institute Genomics Platform"/>
            <person name="Cuomo C."/>
            <person name="de Hoog S."/>
            <person name="Gorbushina A."/>
            <person name="Stielow B."/>
            <person name="Teixiera M."/>
            <person name="Abouelleil A."/>
            <person name="Chapman S.B."/>
            <person name="Priest M."/>
            <person name="Young S.K."/>
            <person name="Wortman J."/>
            <person name="Nusbaum C."/>
            <person name="Birren B."/>
        </authorList>
    </citation>
    <scope>NUCLEOTIDE SEQUENCE [LARGE SCALE GENOMIC DNA]</scope>
    <source>
        <strain evidence="2 3">CBS 121828</strain>
    </source>
</reference>
<accession>A0A0D1YA93</accession>
<dbReference type="AlphaFoldDB" id="A0A0D1YA93"/>
<dbReference type="OrthoDB" id="4160190at2759"/>
<dbReference type="HOGENOM" id="CLU_081029_0_0_1"/>
<evidence type="ECO:0000256" key="1">
    <source>
        <dbReference type="SAM" id="MobiDB-lite"/>
    </source>
</evidence>
<organism evidence="2 3">
    <name type="scientific">Exophiala sideris</name>
    <dbReference type="NCBI Taxonomy" id="1016849"/>
    <lineage>
        <taxon>Eukaryota</taxon>
        <taxon>Fungi</taxon>
        <taxon>Dikarya</taxon>
        <taxon>Ascomycota</taxon>
        <taxon>Pezizomycotina</taxon>
        <taxon>Eurotiomycetes</taxon>
        <taxon>Chaetothyriomycetidae</taxon>
        <taxon>Chaetothyriales</taxon>
        <taxon>Herpotrichiellaceae</taxon>
        <taxon>Exophiala</taxon>
    </lineage>
</organism>
<name>A0A0D1YA93_9EURO</name>
<dbReference type="Proteomes" id="UP000053599">
    <property type="component" value="Unassembled WGS sequence"/>
</dbReference>
<protein>
    <submittedName>
        <fullName evidence="2">Uncharacterized protein</fullName>
    </submittedName>
</protein>
<gene>
    <name evidence="2" type="ORF">PV11_09530</name>
</gene>
<feature type="region of interest" description="Disordered" evidence="1">
    <location>
        <begin position="1"/>
        <end position="59"/>
    </location>
</feature>
<dbReference type="EMBL" id="KN846954">
    <property type="protein sequence ID" value="KIV77749.1"/>
    <property type="molecule type" value="Genomic_DNA"/>
</dbReference>
<evidence type="ECO:0000313" key="3">
    <source>
        <dbReference type="Proteomes" id="UP000053599"/>
    </source>
</evidence>
<evidence type="ECO:0000313" key="2">
    <source>
        <dbReference type="EMBL" id="KIV77749.1"/>
    </source>
</evidence>
<proteinExistence type="predicted"/>